<keyword evidence="2" id="KW-0645">Protease</keyword>
<dbReference type="Gene3D" id="3.60.70.12">
    <property type="entry name" value="L-amino peptidase D-ALA esterase/amidase"/>
    <property type="match status" value="1"/>
</dbReference>
<dbReference type="PANTHER" id="PTHR36512:SF3">
    <property type="entry name" value="BLR5678 PROTEIN"/>
    <property type="match status" value="1"/>
</dbReference>
<dbReference type="Proteomes" id="UP000220840">
    <property type="component" value="Unassembled WGS sequence"/>
</dbReference>
<dbReference type="RefSeq" id="WP_058294289.1">
    <property type="nucleotide sequence ID" value="NZ_LN890327.1"/>
</dbReference>
<dbReference type="EMBL" id="PDCJ01000002">
    <property type="protein sequence ID" value="PEG30124.1"/>
    <property type="molecule type" value="Genomic_DNA"/>
</dbReference>
<dbReference type="PANTHER" id="PTHR36512">
    <property type="entry name" value="D-AMINOPEPTIDASE"/>
    <property type="match status" value="1"/>
</dbReference>
<keyword evidence="2" id="KW-0378">Hydrolase</keyword>
<evidence type="ECO:0000256" key="1">
    <source>
        <dbReference type="ARBA" id="ARBA00007068"/>
    </source>
</evidence>
<dbReference type="CDD" id="cd02253">
    <property type="entry name" value="DmpA"/>
    <property type="match status" value="1"/>
</dbReference>
<dbReference type="OrthoDB" id="9770388at2"/>
<reference evidence="2 3" key="1">
    <citation type="submission" date="2017-10" db="EMBL/GenBank/DDBJ databases">
        <title>Effective Description of Clostridium neonatale sp. nov. linked to necrotizing enterocolitis in neonates and a clarification of species assignable to the genus Clostridium (Prazmowski 1880) emend. Lawson and Rainey 2016.</title>
        <authorList>
            <person name="Bernard K."/>
            <person name="Burdz T."/>
            <person name="Wiebe D."/>
            <person name="Balcewich B."/>
            <person name="Alfa M."/>
            <person name="Bernier A.-M."/>
        </authorList>
    </citation>
    <scope>NUCLEOTIDE SEQUENCE [LARGE SCALE GENOMIC DNA]</scope>
    <source>
        <strain evidence="2 3">LCDC99A005</strain>
    </source>
</reference>
<evidence type="ECO:0000313" key="3">
    <source>
        <dbReference type="Proteomes" id="UP000220840"/>
    </source>
</evidence>
<dbReference type="AlphaFoldDB" id="A0A2A7MED9"/>
<accession>A0A2A7MED9</accession>
<protein>
    <submittedName>
        <fullName evidence="2">Aminopeptidase</fullName>
    </submittedName>
</protein>
<dbReference type="STRING" id="137838.GCA_001458595_01424"/>
<name>A0A2A7MED9_9CLOT</name>
<evidence type="ECO:0000313" key="2">
    <source>
        <dbReference type="EMBL" id="PEG30124.1"/>
    </source>
</evidence>
<proteinExistence type="inferred from homology"/>
<keyword evidence="3" id="KW-1185">Reference proteome</keyword>
<sequence>MNSKSLNDYNIEIGKLPKGPLNKISDVPGIKVGHCTLDNEEHKTGVTVIIPSENNIFENKLIASSFVLNGFGKSLGLVQIDELGTLETPITITNTLNVGLVHDAIIEYMIKTCKKENIDIRSINPVVCECNDSGLNNIQERAVHKEHVFKAIENACSNFDEGDVGAGKGTVCYGLKGGIGSSSRIIELDGNKYTLGVLVQSNHGILDDLIVDNNNIGSKLREYIETNVVDKGSIIMIIATDMPVSDRQLKRIIKRASVGLARTGSFIGHGSGEVMIGFSTANTIHHSEKNDIININILNENSIDKAFRAVAEATEEAVLKSLLASDTVTGFDKKTKYSINEFLNNMI</sequence>
<comment type="caution">
    <text evidence="2">The sequence shown here is derived from an EMBL/GenBank/DDBJ whole genome shotgun (WGS) entry which is preliminary data.</text>
</comment>
<dbReference type="SUPFAM" id="SSF56266">
    <property type="entry name" value="DmpA/ArgJ-like"/>
    <property type="match status" value="1"/>
</dbReference>
<comment type="similarity">
    <text evidence="1">Belongs to the peptidase S58 family.</text>
</comment>
<keyword evidence="2" id="KW-0031">Aminopeptidase</keyword>
<dbReference type="Pfam" id="PF03576">
    <property type="entry name" value="Peptidase_S58"/>
    <property type="match status" value="1"/>
</dbReference>
<organism evidence="2 3">
    <name type="scientific">Clostridium neonatale</name>
    <dbReference type="NCBI Taxonomy" id="137838"/>
    <lineage>
        <taxon>Bacteria</taxon>
        <taxon>Bacillati</taxon>
        <taxon>Bacillota</taxon>
        <taxon>Clostridia</taxon>
        <taxon>Eubacteriales</taxon>
        <taxon>Clostridiaceae</taxon>
        <taxon>Clostridium</taxon>
    </lineage>
</organism>
<dbReference type="GO" id="GO:0004177">
    <property type="term" value="F:aminopeptidase activity"/>
    <property type="evidence" value="ECO:0007669"/>
    <property type="project" value="UniProtKB-KW"/>
</dbReference>
<dbReference type="InterPro" id="IPR005321">
    <property type="entry name" value="Peptidase_S58_DmpA"/>
</dbReference>
<dbReference type="InterPro" id="IPR016117">
    <property type="entry name" value="ArgJ-like_dom_sf"/>
</dbReference>
<gene>
    <name evidence="2" type="ORF">CQ394_15930</name>
</gene>